<reference evidence="1" key="1">
    <citation type="submission" date="2024-09" db="EMBL/GenBank/DDBJ databases">
        <title>Black Yeasts Isolated from many extreme environments.</title>
        <authorList>
            <person name="Coleine C."/>
            <person name="Stajich J.E."/>
            <person name="Selbmann L."/>
        </authorList>
    </citation>
    <scope>NUCLEOTIDE SEQUENCE</scope>
    <source>
        <strain evidence="1">CCFEE 5737</strain>
    </source>
</reference>
<evidence type="ECO:0000313" key="2">
    <source>
        <dbReference type="Proteomes" id="UP001186974"/>
    </source>
</evidence>
<organism evidence="1 2">
    <name type="scientific">Coniosporium uncinatum</name>
    <dbReference type="NCBI Taxonomy" id="93489"/>
    <lineage>
        <taxon>Eukaryota</taxon>
        <taxon>Fungi</taxon>
        <taxon>Dikarya</taxon>
        <taxon>Ascomycota</taxon>
        <taxon>Pezizomycotina</taxon>
        <taxon>Dothideomycetes</taxon>
        <taxon>Dothideomycetes incertae sedis</taxon>
        <taxon>Coniosporium</taxon>
    </lineage>
</organism>
<comment type="caution">
    <text evidence="1">The sequence shown here is derived from an EMBL/GenBank/DDBJ whole genome shotgun (WGS) entry which is preliminary data.</text>
</comment>
<proteinExistence type="predicted"/>
<keyword evidence="2" id="KW-1185">Reference proteome</keyword>
<dbReference type="EMBL" id="JAWDJW010004492">
    <property type="protein sequence ID" value="KAK3074764.1"/>
    <property type="molecule type" value="Genomic_DNA"/>
</dbReference>
<dbReference type="Proteomes" id="UP001186974">
    <property type="component" value="Unassembled WGS sequence"/>
</dbReference>
<evidence type="ECO:0000313" key="1">
    <source>
        <dbReference type="EMBL" id="KAK3074764.1"/>
    </source>
</evidence>
<name>A0ACC3DHC5_9PEZI</name>
<feature type="non-terminal residue" evidence="1">
    <location>
        <position position="1"/>
    </location>
</feature>
<sequence length="94" mass="10646">NDPIAETVDRLRMQRMMMVQGESQFMFLYEVLREKWVERWKRKANSAETPMTDGGEVTTPDAVDQGNGQRRKNSAAINALEAELRSNAGIGESE</sequence>
<protein>
    <submittedName>
        <fullName evidence="1">Uncharacterized protein</fullName>
    </submittedName>
</protein>
<accession>A0ACC3DHC5</accession>
<gene>
    <name evidence="1" type="ORF">LTS18_014161</name>
</gene>